<evidence type="ECO:0000256" key="2">
    <source>
        <dbReference type="SAM" id="Phobius"/>
    </source>
</evidence>
<proteinExistence type="predicted"/>
<dbReference type="GO" id="GO:0015628">
    <property type="term" value="P:protein secretion by the type II secretion system"/>
    <property type="evidence" value="ECO:0007669"/>
    <property type="project" value="InterPro"/>
</dbReference>
<dbReference type="Proteomes" id="UP000053899">
    <property type="component" value="Unassembled WGS sequence"/>
</dbReference>
<dbReference type="GO" id="GO:0043683">
    <property type="term" value="P:type IV pilus assembly"/>
    <property type="evidence" value="ECO:0007669"/>
    <property type="project" value="InterPro"/>
</dbReference>
<dbReference type="InterPro" id="IPR045584">
    <property type="entry name" value="Pilin-like"/>
</dbReference>
<dbReference type="InterPro" id="IPR012902">
    <property type="entry name" value="N_methyl_site"/>
</dbReference>
<accession>I4Z624</accession>
<reference evidence="3 4" key="1">
    <citation type="submission" date="2012-04" db="EMBL/GenBank/DDBJ databases">
        <title>Improved High-Quality Draft sequence of Leptothrix ochracea L12.</title>
        <authorList>
            <consortium name="US DOE Joint Genome Institute"/>
            <person name="Lucas S."/>
            <person name="Han J."/>
            <person name="Lapidus A."/>
            <person name="Cheng J.-F."/>
            <person name="Goodwin L."/>
            <person name="Pitluck S."/>
            <person name="Peters L."/>
            <person name="Zeytun A."/>
            <person name="Detter J.C."/>
            <person name="Han C."/>
            <person name="Tapia R."/>
            <person name="Land M."/>
            <person name="Hauser L."/>
            <person name="Kyrpides N."/>
            <person name="Ivanova N."/>
            <person name="Pagani I."/>
            <person name="Stepanauskas R."/>
            <person name="Masland D."/>
            <person name="Poulton N."/>
            <person name="Emerson D."/>
            <person name="Fleming E."/>
            <person name="Woyke T."/>
        </authorList>
    </citation>
    <scope>NUCLEOTIDE SEQUENCE [LARGE SCALE GENOMIC DNA]</scope>
    <source>
        <strain evidence="3 4">L12</strain>
    </source>
</reference>
<keyword evidence="2" id="KW-1133">Transmembrane helix</keyword>
<dbReference type="PROSITE" id="PS00409">
    <property type="entry name" value="PROKAR_NTER_METHYL"/>
    <property type="match status" value="1"/>
</dbReference>
<dbReference type="NCBIfam" id="TIGR02532">
    <property type="entry name" value="IV_pilin_GFxxxE"/>
    <property type="match status" value="1"/>
</dbReference>
<dbReference type="Pfam" id="PF07963">
    <property type="entry name" value="N_methyl"/>
    <property type="match status" value="1"/>
</dbReference>
<gene>
    <name evidence="3" type="ORF">LepocDRAFT_00004000</name>
</gene>
<protein>
    <submittedName>
        <fullName evidence="3">Prepilin-type N-terminal cleavage/methylation domain-containing protein</fullName>
    </submittedName>
</protein>
<keyword evidence="4" id="KW-1185">Reference proteome</keyword>
<dbReference type="InterPro" id="IPR000983">
    <property type="entry name" value="Bac_GSPG_pilin"/>
</dbReference>
<dbReference type="AlphaFoldDB" id="I4Z624"/>
<organism evidence="3 4">
    <name type="scientific">Leptothrix ochracea L12</name>
    <dbReference type="NCBI Taxonomy" id="735332"/>
    <lineage>
        <taxon>Bacteria</taxon>
        <taxon>Pseudomonadati</taxon>
        <taxon>Pseudomonadota</taxon>
        <taxon>Betaproteobacteria</taxon>
        <taxon>Burkholderiales</taxon>
        <taxon>Sphaerotilaceae</taxon>
        <taxon>Leptothrix</taxon>
    </lineage>
</organism>
<keyword evidence="2" id="KW-0812">Transmembrane</keyword>
<feature type="transmembrane region" description="Helical" evidence="2">
    <location>
        <begin position="46"/>
        <end position="69"/>
    </location>
</feature>
<dbReference type="GO" id="GO:0015627">
    <property type="term" value="C:type II protein secretion system complex"/>
    <property type="evidence" value="ECO:0007669"/>
    <property type="project" value="InterPro"/>
</dbReference>
<dbReference type="HOGENOM" id="CLU_091705_6_3_4"/>
<dbReference type="Pfam" id="PF16732">
    <property type="entry name" value="ComP_DUS"/>
    <property type="match status" value="1"/>
</dbReference>
<keyword evidence="2" id="KW-0472">Membrane</keyword>
<sequence>MNRQPVSDLSVILPLAFSMAQSNSRWLVMTLISPSRRLRTRNASKTHGFTLIELMIVVLIVGILAAFAIPSYNDYLRRGEITEAFNNLTSSRMKLEQYYQDNRNYGAGTCAGGAAIVNPNDVKYFNYTCATTNSDQGYLITATGKTGTGTVGYAYSVDEGNSKITISYKGAGVNKPCWLARGSEC</sequence>
<dbReference type="Gene3D" id="3.30.700.10">
    <property type="entry name" value="Glycoprotein, Type 4 Pilin"/>
    <property type="match status" value="1"/>
</dbReference>
<evidence type="ECO:0000313" key="3">
    <source>
        <dbReference type="EMBL" id="EIM31666.1"/>
    </source>
</evidence>
<name>I4Z624_9BURK</name>
<dbReference type="PANTHER" id="PTHR30093:SF47">
    <property type="entry name" value="TYPE IV PILUS NON-CORE MINOR PILIN PILE"/>
    <property type="match status" value="1"/>
</dbReference>
<evidence type="ECO:0000313" key="4">
    <source>
        <dbReference type="Proteomes" id="UP000053899"/>
    </source>
</evidence>
<dbReference type="SUPFAM" id="SSF54523">
    <property type="entry name" value="Pili subunits"/>
    <property type="match status" value="1"/>
</dbReference>
<dbReference type="PANTHER" id="PTHR30093">
    <property type="entry name" value="GENERAL SECRETION PATHWAY PROTEIN G"/>
    <property type="match status" value="1"/>
</dbReference>
<dbReference type="PRINTS" id="PR00813">
    <property type="entry name" value="BCTERIALGSPG"/>
</dbReference>
<evidence type="ECO:0000256" key="1">
    <source>
        <dbReference type="ARBA" id="ARBA00022481"/>
    </source>
</evidence>
<dbReference type="InterPro" id="IPR031982">
    <property type="entry name" value="PilE-like"/>
</dbReference>
<dbReference type="EMBL" id="JH660672">
    <property type="protein sequence ID" value="EIM31666.1"/>
    <property type="molecule type" value="Genomic_DNA"/>
</dbReference>
<keyword evidence="1" id="KW-0488">Methylation</keyword>